<dbReference type="InterPro" id="IPR000182">
    <property type="entry name" value="GNAT_dom"/>
</dbReference>
<organism evidence="4 5">
    <name type="scientific">Nitrospirillum amazonense</name>
    <dbReference type="NCBI Taxonomy" id="28077"/>
    <lineage>
        <taxon>Bacteria</taxon>
        <taxon>Pseudomonadati</taxon>
        <taxon>Pseudomonadota</taxon>
        <taxon>Alphaproteobacteria</taxon>
        <taxon>Rhodospirillales</taxon>
        <taxon>Azospirillaceae</taxon>
        <taxon>Nitrospirillum</taxon>
    </lineage>
</organism>
<dbReference type="GO" id="GO:0016747">
    <property type="term" value="F:acyltransferase activity, transferring groups other than amino-acyl groups"/>
    <property type="evidence" value="ECO:0007669"/>
    <property type="project" value="InterPro"/>
</dbReference>
<reference evidence="4 5" key="1">
    <citation type="submission" date="2019-06" db="EMBL/GenBank/DDBJ databases">
        <title>Genomic Encyclopedia of Type Strains, Phase IV (KMG-V): Genome sequencing to study the core and pangenomes of soil and plant-associated prokaryotes.</title>
        <authorList>
            <person name="Whitman W."/>
        </authorList>
    </citation>
    <scope>NUCLEOTIDE SEQUENCE [LARGE SCALE GENOMIC DNA]</scope>
    <source>
        <strain evidence="4 5">BR 11865</strain>
    </source>
</reference>
<dbReference type="Gene3D" id="3.40.630.30">
    <property type="match status" value="1"/>
</dbReference>
<keyword evidence="1 4" id="KW-0808">Transferase</keyword>
<feature type="domain" description="N-acetyltransferase" evidence="3">
    <location>
        <begin position="4"/>
        <end position="173"/>
    </location>
</feature>
<accession>A0A560FZQ5</accession>
<evidence type="ECO:0000256" key="2">
    <source>
        <dbReference type="ARBA" id="ARBA00023315"/>
    </source>
</evidence>
<dbReference type="PROSITE" id="PS51186">
    <property type="entry name" value="GNAT"/>
    <property type="match status" value="1"/>
</dbReference>
<dbReference type="CDD" id="cd04301">
    <property type="entry name" value="NAT_SF"/>
    <property type="match status" value="1"/>
</dbReference>
<evidence type="ECO:0000259" key="3">
    <source>
        <dbReference type="PROSITE" id="PS51186"/>
    </source>
</evidence>
<protein>
    <submittedName>
        <fullName evidence="4">Acetyltransferase (GNAT) family protein</fullName>
    </submittedName>
</protein>
<evidence type="ECO:0000313" key="5">
    <source>
        <dbReference type="Proteomes" id="UP000316545"/>
    </source>
</evidence>
<dbReference type="RefSeq" id="WP_145617323.1">
    <property type="nucleotide sequence ID" value="NZ_JAYNFR010000011.1"/>
</dbReference>
<sequence length="182" mass="19252">MTALAIREIPAAELDAQIPALSRILHACVLGGASVGFILPFAEDEATAFWQGLRPGLEAGGRRLLGAWLGDRLMGTVQLLLAGPPNGRHRAEVAKMLVHPDARQRGIGRALMAAVEALAQTEGRTLLLLDTGSDEGRALYRSAGFQVAGDIPGYAIHVDGSALATTILYKHLTGPMPENYAH</sequence>
<proteinExistence type="predicted"/>
<evidence type="ECO:0000313" key="4">
    <source>
        <dbReference type="EMBL" id="TWB27059.1"/>
    </source>
</evidence>
<dbReference type="Pfam" id="PF00583">
    <property type="entry name" value="Acetyltransf_1"/>
    <property type="match status" value="1"/>
</dbReference>
<evidence type="ECO:0000256" key="1">
    <source>
        <dbReference type="ARBA" id="ARBA00022679"/>
    </source>
</evidence>
<comment type="caution">
    <text evidence="4">The sequence shown here is derived from an EMBL/GenBank/DDBJ whole genome shotgun (WGS) entry which is preliminary data.</text>
</comment>
<dbReference type="AlphaFoldDB" id="A0A560FZQ5"/>
<name>A0A560FZQ5_9PROT</name>
<dbReference type="InterPro" id="IPR016181">
    <property type="entry name" value="Acyl_CoA_acyltransferase"/>
</dbReference>
<gene>
    <name evidence="4" type="ORF">FBZ88_107229</name>
</gene>
<dbReference type="Proteomes" id="UP000316545">
    <property type="component" value="Unassembled WGS sequence"/>
</dbReference>
<keyword evidence="5" id="KW-1185">Reference proteome</keyword>
<dbReference type="SUPFAM" id="SSF55729">
    <property type="entry name" value="Acyl-CoA N-acyltransferases (Nat)"/>
    <property type="match status" value="1"/>
</dbReference>
<dbReference type="EMBL" id="VITO01000007">
    <property type="protein sequence ID" value="TWB27059.1"/>
    <property type="molecule type" value="Genomic_DNA"/>
</dbReference>
<dbReference type="InterPro" id="IPR050832">
    <property type="entry name" value="Bact_Acetyltransf"/>
</dbReference>
<dbReference type="PANTHER" id="PTHR43877">
    <property type="entry name" value="AMINOALKYLPHOSPHONATE N-ACETYLTRANSFERASE-RELATED-RELATED"/>
    <property type="match status" value="1"/>
</dbReference>
<keyword evidence="2" id="KW-0012">Acyltransferase</keyword>